<reference evidence="9 10" key="2">
    <citation type="submission" date="2016-12" db="EMBL/GenBank/DDBJ databases">
        <title>Draft Genome Sequence of Cystobacter ferrugineus Strain Cbfe23.</title>
        <authorList>
            <person name="Akbar S."/>
            <person name="Dowd S.E."/>
            <person name="Stevens D.C."/>
        </authorList>
    </citation>
    <scope>NUCLEOTIDE SEQUENCE [LARGE SCALE GENOMIC DNA]</scope>
    <source>
        <strain evidence="9 10">Cbfe23</strain>
    </source>
</reference>
<keyword evidence="3" id="KW-0813">Transport</keyword>
<dbReference type="RefSeq" id="WP_071899197.1">
    <property type="nucleotide sequence ID" value="NZ_MPIN01000003.1"/>
</dbReference>
<dbReference type="SUPFAM" id="SSF56954">
    <property type="entry name" value="Outer membrane efflux proteins (OEP)"/>
    <property type="match status" value="1"/>
</dbReference>
<evidence type="ECO:0000256" key="8">
    <source>
        <dbReference type="SAM" id="SignalP"/>
    </source>
</evidence>
<dbReference type="GO" id="GO:0015288">
    <property type="term" value="F:porin activity"/>
    <property type="evidence" value="ECO:0007669"/>
    <property type="project" value="TreeGrafter"/>
</dbReference>
<keyword evidence="5" id="KW-0812">Transmembrane</keyword>
<dbReference type="GO" id="GO:0015562">
    <property type="term" value="F:efflux transmembrane transporter activity"/>
    <property type="evidence" value="ECO:0007669"/>
    <property type="project" value="InterPro"/>
</dbReference>
<proteinExistence type="inferred from homology"/>
<comment type="caution">
    <text evidence="9">The sequence shown here is derived from an EMBL/GenBank/DDBJ whole genome shotgun (WGS) entry which is preliminary data.</text>
</comment>
<reference evidence="10" key="1">
    <citation type="submission" date="2016-11" db="EMBL/GenBank/DDBJ databases">
        <authorList>
            <person name="Shukria A."/>
            <person name="Stevens D.C."/>
        </authorList>
    </citation>
    <scope>NUCLEOTIDE SEQUENCE [LARGE SCALE GENOMIC DNA]</scope>
    <source>
        <strain evidence="10">Cbfe23</strain>
    </source>
</reference>
<feature type="chain" id="PRO_5012024496" evidence="8">
    <location>
        <begin position="23"/>
        <end position="445"/>
    </location>
</feature>
<sequence>MRSFFAVPLCAWLVLCAPAVRAQEKTTSPAPSTEEPLTLEHAVSLAAGQNETARAAGARAEAAEARVARARAFFLPRLSVTGTYTRRPQELTREVGGETVVVQRANALGASVAARVPLFDARGFPLYQAAARDQEATALDAREARRQVAFQAANAFLSTLGQLQVADAAGRRLALARQSLEDARARATAGLASTNDVTRAELDVATAEATLAEAVGQAETSRLELGYLLVAPTRGPLAPPETLLGEASRPVDAFAGLEQGALERRPDLLSARLRVEQQRALAREPLARLFPALSAAAQYSFNNESGLSGRTGNGFLALELSWTLFDGGERYADRRERLALARALEWETVARERRVDVAVESARVSLRTAQASFARGEVAVRAARQNAEETSILYRQGLASSLALSDAQVSQYEAEVSLAQARYSLGTALLELRAAVGLDPLGKEP</sequence>
<dbReference type="Proteomes" id="UP000182229">
    <property type="component" value="Unassembled WGS sequence"/>
</dbReference>
<dbReference type="PANTHER" id="PTHR30026">
    <property type="entry name" value="OUTER MEMBRANE PROTEIN TOLC"/>
    <property type="match status" value="1"/>
</dbReference>
<evidence type="ECO:0000256" key="6">
    <source>
        <dbReference type="ARBA" id="ARBA00023136"/>
    </source>
</evidence>
<evidence type="ECO:0000256" key="5">
    <source>
        <dbReference type="ARBA" id="ARBA00022692"/>
    </source>
</evidence>
<keyword evidence="10" id="KW-1185">Reference proteome</keyword>
<evidence type="ECO:0000313" key="10">
    <source>
        <dbReference type="Proteomes" id="UP000182229"/>
    </source>
</evidence>
<evidence type="ECO:0000256" key="7">
    <source>
        <dbReference type="ARBA" id="ARBA00023237"/>
    </source>
</evidence>
<keyword evidence="7" id="KW-0998">Cell outer membrane</keyword>
<dbReference type="STRING" id="83449.BON30_14730"/>
<accession>A0A1L9BE89</accession>
<evidence type="ECO:0000256" key="4">
    <source>
        <dbReference type="ARBA" id="ARBA00022452"/>
    </source>
</evidence>
<evidence type="ECO:0000256" key="2">
    <source>
        <dbReference type="ARBA" id="ARBA00007613"/>
    </source>
</evidence>
<dbReference type="AlphaFoldDB" id="A0A1L9BE89"/>
<dbReference type="InterPro" id="IPR003423">
    <property type="entry name" value="OMP_efflux"/>
</dbReference>
<dbReference type="Gene3D" id="1.20.1600.10">
    <property type="entry name" value="Outer membrane efflux proteins (OEP)"/>
    <property type="match status" value="1"/>
</dbReference>
<protein>
    <submittedName>
        <fullName evidence="9">Transporter</fullName>
    </submittedName>
</protein>
<keyword evidence="4" id="KW-1134">Transmembrane beta strand</keyword>
<dbReference type="PANTHER" id="PTHR30026:SF20">
    <property type="entry name" value="OUTER MEMBRANE PROTEIN TOLC"/>
    <property type="match status" value="1"/>
</dbReference>
<evidence type="ECO:0000256" key="3">
    <source>
        <dbReference type="ARBA" id="ARBA00022448"/>
    </source>
</evidence>
<comment type="subcellular location">
    <subcellularLocation>
        <location evidence="1">Cell outer membrane</location>
    </subcellularLocation>
</comment>
<gene>
    <name evidence="9" type="ORF">BON30_14730</name>
</gene>
<comment type="similarity">
    <text evidence="2">Belongs to the outer membrane factor (OMF) (TC 1.B.17) family.</text>
</comment>
<feature type="signal peptide" evidence="8">
    <location>
        <begin position="1"/>
        <end position="22"/>
    </location>
</feature>
<evidence type="ECO:0000256" key="1">
    <source>
        <dbReference type="ARBA" id="ARBA00004442"/>
    </source>
</evidence>
<dbReference type="InterPro" id="IPR051906">
    <property type="entry name" value="TolC-like"/>
</dbReference>
<dbReference type="GO" id="GO:1990281">
    <property type="term" value="C:efflux pump complex"/>
    <property type="evidence" value="ECO:0007669"/>
    <property type="project" value="TreeGrafter"/>
</dbReference>
<keyword evidence="8" id="KW-0732">Signal</keyword>
<keyword evidence="6" id="KW-0472">Membrane</keyword>
<dbReference type="Pfam" id="PF02321">
    <property type="entry name" value="OEP"/>
    <property type="match status" value="2"/>
</dbReference>
<organism evidence="9 10">
    <name type="scientific">Cystobacter ferrugineus</name>
    <dbReference type="NCBI Taxonomy" id="83449"/>
    <lineage>
        <taxon>Bacteria</taxon>
        <taxon>Pseudomonadati</taxon>
        <taxon>Myxococcota</taxon>
        <taxon>Myxococcia</taxon>
        <taxon>Myxococcales</taxon>
        <taxon>Cystobacterineae</taxon>
        <taxon>Archangiaceae</taxon>
        <taxon>Cystobacter</taxon>
    </lineage>
</organism>
<evidence type="ECO:0000313" key="9">
    <source>
        <dbReference type="EMBL" id="OJH40569.1"/>
    </source>
</evidence>
<dbReference type="GO" id="GO:0009279">
    <property type="term" value="C:cell outer membrane"/>
    <property type="evidence" value="ECO:0007669"/>
    <property type="project" value="UniProtKB-SubCell"/>
</dbReference>
<dbReference type="EMBL" id="MPIN01000003">
    <property type="protein sequence ID" value="OJH40569.1"/>
    <property type="molecule type" value="Genomic_DNA"/>
</dbReference>
<name>A0A1L9BE89_9BACT</name>